<reference evidence="2" key="1">
    <citation type="submission" date="2018-02" db="EMBL/GenBank/DDBJ databases">
        <authorList>
            <person name="Clavel T."/>
            <person name="Strowig T."/>
        </authorList>
    </citation>
    <scope>NUCLEOTIDE SEQUENCE [LARGE SCALE GENOMIC DNA]</scope>
    <source>
        <strain evidence="2">DSM 100764</strain>
    </source>
</reference>
<dbReference type="InterPro" id="IPR024356">
    <property type="entry name" value="DUF3873"/>
</dbReference>
<proteinExistence type="predicted"/>
<protein>
    <submittedName>
        <fullName evidence="1">DUF3873 domain-containing protein</fullName>
    </submittedName>
</protein>
<keyword evidence="2" id="KW-1185">Reference proteome</keyword>
<organism evidence="1 2">
    <name type="scientific">Paramuribaculum intestinale</name>
    <dbReference type="NCBI Taxonomy" id="2094151"/>
    <lineage>
        <taxon>Bacteria</taxon>
        <taxon>Pseudomonadati</taxon>
        <taxon>Bacteroidota</taxon>
        <taxon>Bacteroidia</taxon>
        <taxon>Bacteroidales</taxon>
        <taxon>Muribaculaceae</taxon>
        <taxon>Paramuribaculum</taxon>
    </lineage>
</organism>
<dbReference type="RefSeq" id="WP_107034922.1">
    <property type="nucleotide sequence ID" value="NZ_CAQEXJ010000003.1"/>
</dbReference>
<accession>A0A2V1J1A7</accession>
<evidence type="ECO:0000313" key="1">
    <source>
        <dbReference type="EMBL" id="PWB09300.1"/>
    </source>
</evidence>
<comment type="caution">
    <text evidence="1">The sequence shown here is derived from an EMBL/GenBank/DDBJ whole genome shotgun (WGS) entry which is preliminary data.</text>
</comment>
<gene>
    <name evidence="1" type="ORF">C5O25_01230</name>
</gene>
<evidence type="ECO:0000313" key="2">
    <source>
        <dbReference type="Proteomes" id="UP000244925"/>
    </source>
</evidence>
<sequence length="74" mass="8485">MSMNDNQGCSVCPAGSENYEVFTTRLRGKRVKRVQYDYRTPDGELFATVASSLIECRHRRDEWLEKRQANAGKG</sequence>
<dbReference type="AlphaFoldDB" id="A0A2V1J1A7"/>
<dbReference type="EMBL" id="PUBV01000002">
    <property type="protein sequence ID" value="PWB09300.1"/>
    <property type="molecule type" value="Genomic_DNA"/>
</dbReference>
<dbReference type="Proteomes" id="UP000244925">
    <property type="component" value="Unassembled WGS sequence"/>
</dbReference>
<name>A0A2V1J1A7_9BACT</name>
<dbReference type="Pfam" id="PF12989">
    <property type="entry name" value="DUF3873"/>
    <property type="match status" value="1"/>
</dbReference>